<proteinExistence type="predicted"/>
<reference evidence="1" key="2">
    <citation type="submission" date="2025-03" db="EMBL/GenBank/DDBJ databases">
        <authorList>
            <consortium name="ELIXIR-Norway"/>
            <consortium name="Elixir Norway"/>
        </authorList>
    </citation>
    <scope>NUCLEOTIDE SEQUENCE</scope>
</reference>
<evidence type="ECO:0000313" key="1">
    <source>
        <dbReference type="EMBL" id="CAN0269011.1"/>
    </source>
</evidence>
<accession>A0AC59Z6F8</accession>
<gene>
    <name evidence="1" type="ORF">MRATA1EN22A_LOCUS14639</name>
</gene>
<sequence length="252" mass="26367">MADAAIIATREREPGALAESTPCVGAPAPSELCDPASLCRDFLLHKTGSVPSLTYNASGQISEVTDSQTQKSWDGARKGLDSGLVYSAAQGALGKATFVAALLEGNEHTAGAYYVPVPGLSHVDQRLPAPAPGLQTAQGIVRAVLVPGPSTALPRCPSVLLIRPDLSEGSAPAPVSPAPTENIPHKDVQCPRGHGTRSQLPRAGLHLPRSWASIPVLRDLPPPDSSASRFTRDREELGMRHLLRAAHLGTPC</sequence>
<name>A0AC59Z6F8_RANTA</name>
<dbReference type="Proteomes" id="UP001162501">
    <property type="component" value="Chromosome 25"/>
</dbReference>
<reference evidence="1" key="1">
    <citation type="submission" date="2023-05" db="EMBL/GenBank/DDBJ databases">
        <authorList>
            <consortium name="ELIXIR-Norway"/>
        </authorList>
    </citation>
    <scope>NUCLEOTIDE SEQUENCE</scope>
</reference>
<protein>
    <submittedName>
        <fullName evidence="1">Uncharacterized protein</fullName>
    </submittedName>
</protein>
<evidence type="ECO:0000313" key="2">
    <source>
        <dbReference type="Proteomes" id="UP001162501"/>
    </source>
</evidence>
<dbReference type="EMBL" id="OX596109">
    <property type="protein sequence ID" value="CAN0269011.1"/>
    <property type="molecule type" value="Genomic_DNA"/>
</dbReference>
<organism evidence="1 2">
    <name type="scientific">Rangifer tarandus platyrhynchus</name>
    <name type="common">Svalbard reindeer</name>
    <dbReference type="NCBI Taxonomy" id="3082113"/>
    <lineage>
        <taxon>Eukaryota</taxon>
        <taxon>Metazoa</taxon>
        <taxon>Chordata</taxon>
        <taxon>Craniata</taxon>
        <taxon>Vertebrata</taxon>
        <taxon>Euteleostomi</taxon>
        <taxon>Mammalia</taxon>
        <taxon>Eutheria</taxon>
        <taxon>Laurasiatheria</taxon>
        <taxon>Artiodactyla</taxon>
        <taxon>Ruminantia</taxon>
        <taxon>Pecora</taxon>
        <taxon>Cervidae</taxon>
        <taxon>Odocoileinae</taxon>
        <taxon>Rangifer</taxon>
    </lineage>
</organism>